<dbReference type="Gene3D" id="1.25.40.10">
    <property type="entry name" value="Tetratricopeptide repeat domain"/>
    <property type="match status" value="4"/>
</dbReference>
<evidence type="ECO:0000256" key="2">
    <source>
        <dbReference type="PROSITE-ProRule" id="PRU00708"/>
    </source>
</evidence>
<sequence length="675" mass="74246">MDIIAHNAAISNSAKQLRWQLALQHWDEISRRRLEGNDITRTSLFNALRGRWAPALSLLSNKGPANIITVGAALHAIRRWPWTMQLLQRLPEQSLQLNAVVSSSSMGALGDALQWLYALQLLVELESRSQANLVSYNAASHAILAMAWTSALEVLEAATGAALQLSAVSYGTLLRAEGWPQAIQTLQQMEERMPWSLASLGSAVAASTWPLSVALVSQWKEQGQQPNLQIQSACITGSPWHISEHLFWALRSPDVVAYGAAMTSSNWPASLVLLCNAQEARFVPSVPLCVASISACERSAAWQPAMSLLQRAVLEVAAHNTVISACAKASQWQNALQILSTIHEAKLEINSVSMNASISACEMLVMKFRGKAAQWQHALQLYLSLPAMFLEADCVACNALISAFEKSALWAMALHFLHDFLQQRQQMDVVAFNAAISAAEKSGHWQSAICILSDMHGYTVQADRISFNALISACEKSAMWAIALQLLEDFQLMGGRCDEFTCSAAISACEKGFQWPLALDLLWQMEKLALQMDAIAYNAAISACEKGFQWRKALHLLSLMKQRGSIITYAALITACGKCEEWRQVQALLDELQSCQMEANSITCNAVISAYRKAEEWQLALAFFQNLQETFAPVDVLTYAAAADACALGRRMAPLTELLEVLPRRALSNLQNLRK</sequence>
<organism evidence="3">
    <name type="scientific">Cladocopium goreaui</name>
    <dbReference type="NCBI Taxonomy" id="2562237"/>
    <lineage>
        <taxon>Eukaryota</taxon>
        <taxon>Sar</taxon>
        <taxon>Alveolata</taxon>
        <taxon>Dinophyceae</taxon>
        <taxon>Suessiales</taxon>
        <taxon>Symbiodiniaceae</taxon>
        <taxon>Cladocopium</taxon>
    </lineage>
</organism>
<dbReference type="PROSITE" id="PS51375">
    <property type="entry name" value="PPR"/>
    <property type="match status" value="1"/>
</dbReference>
<reference evidence="4 5" key="2">
    <citation type="submission" date="2024-05" db="EMBL/GenBank/DDBJ databases">
        <authorList>
            <person name="Chen Y."/>
            <person name="Shah S."/>
            <person name="Dougan E. K."/>
            <person name="Thang M."/>
            <person name="Chan C."/>
        </authorList>
    </citation>
    <scope>NUCLEOTIDE SEQUENCE [LARGE SCALE GENOMIC DNA]</scope>
</reference>
<keyword evidence="1" id="KW-0677">Repeat</keyword>
<comment type="caution">
    <text evidence="3">The sequence shown here is derived from an EMBL/GenBank/DDBJ whole genome shotgun (WGS) entry which is preliminary data.</text>
</comment>
<dbReference type="NCBIfam" id="TIGR00756">
    <property type="entry name" value="PPR"/>
    <property type="match status" value="1"/>
</dbReference>
<dbReference type="InterPro" id="IPR011990">
    <property type="entry name" value="TPR-like_helical_dom_sf"/>
</dbReference>
<evidence type="ECO:0000313" key="5">
    <source>
        <dbReference type="Proteomes" id="UP001152797"/>
    </source>
</evidence>
<dbReference type="Pfam" id="PF13812">
    <property type="entry name" value="PPR_3"/>
    <property type="match status" value="2"/>
</dbReference>
<dbReference type="Proteomes" id="UP001152797">
    <property type="component" value="Unassembled WGS sequence"/>
</dbReference>
<dbReference type="EMBL" id="CAMXCT020004002">
    <property type="protein sequence ID" value="CAL1160662.1"/>
    <property type="molecule type" value="Genomic_DNA"/>
</dbReference>
<feature type="repeat" description="PPR" evidence="2">
    <location>
        <begin position="533"/>
        <end position="567"/>
    </location>
</feature>
<keyword evidence="5" id="KW-1185">Reference proteome</keyword>
<dbReference type="EMBL" id="CAMXCT010004002">
    <property type="protein sequence ID" value="CAI4007287.1"/>
    <property type="molecule type" value="Genomic_DNA"/>
</dbReference>
<evidence type="ECO:0000256" key="1">
    <source>
        <dbReference type="ARBA" id="ARBA00022737"/>
    </source>
</evidence>
<accession>A0A9P1GE11</accession>
<protein>
    <submittedName>
        <fullName evidence="4">Pentatricopeptide repeat-containing protein GUN1, chloroplastic (Pentatricopeptide repeat-containing protein At2g31400) (Protein GENOMES UNCOUPLED 1)</fullName>
    </submittedName>
</protein>
<proteinExistence type="predicted"/>
<dbReference type="Pfam" id="PF01535">
    <property type="entry name" value="PPR"/>
    <property type="match status" value="2"/>
</dbReference>
<evidence type="ECO:0000313" key="3">
    <source>
        <dbReference type="EMBL" id="CAI4007287.1"/>
    </source>
</evidence>
<gene>
    <name evidence="3" type="ORF">C1SCF055_LOCUS32852</name>
</gene>
<dbReference type="PANTHER" id="PTHR47447">
    <property type="entry name" value="OS03G0856100 PROTEIN"/>
    <property type="match status" value="1"/>
</dbReference>
<dbReference type="OrthoDB" id="1248375at2759"/>
<evidence type="ECO:0000313" key="4">
    <source>
        <dbReference type="EMBL" id="CAL4794599.1"/>
    </source>
</evidence>
<dbReference type="PANTHER" id="PTHR47447:SF17">
    <property type="entry name" value="OS12G0638900 PROTEIN"/>
    <property type="match status" value="1"/>
</dbReference>
<reference evidence="3" key="1">
    <citation type="submission" date="2022-10" db="EMBL/GenBank/DDBJ databases">
        <authorList>
            <person name="Chen Y."/>
            <person name="Dougan E. K."/>
            <person name="Chan C."/>
            <person name="Rhodes N."/>
            <person name="Thang M."/>
        </authorList>
    </citation>
    <scope>NUCLEOTIDE SEQUENCE</scope>
</reference>
<dbReference type="EMBL" id="CAMXCT030004002">
    <property type="protein sequence ID" value="CAL4794599.1"/>
    <property type="molecule type" value="Genomic_DNA"/>
</dbReference>
<dbReference type="AlphaFoldDB" id="A0A9P1GE11"/>
<dbReference type="InterPro" id="IPR002885">
    <property type="entry name" value="PPR_rpt"/>
</dbReference>
<name>A0A9P1GE11_9DINO</name>
<feature type="non-terminal residue" evidence="3">
    <location>
        <position position="675"/>
    </location>
</feature>